<dbReference type="VEuPathDB" id="FungiDB:EYZ11_000726"/>
<name>A0A4S3JWE9_9EURO</name>
<sequence>MTLHEWGTRNFHKAWVYCVTENDVVSFAIENRSFWACFIMDRMVSSGTYNPPMLPISEMEKLGIMRPLSTVEFAFGADLASKPVGIEESLMRSEKQSTGLLDITQSFEILVSGFDIWAQVMTFIFNDGRRAPGMYRGQLDATGIGLANRNMQYSHASP</sequence>
<evidence type="ECO:0008006" key="3">
    <source>
        <dbReference type="Google" id="ProtNLM"/>
    </source>
</evidence>
<organism evidence="1 2">
    <name type="scientific">Aspergillus tanneri</name>
    <dbReference type="NCBI Taxonomy" id="1220188"/>
    <lineage>
        <taxon>Eukaryota</taxon>
        <taxon>Fungi</taxon>
        <taxon>Dikarya</taxon>
        <taxon>Ascomycota</taxon>
        <taxon>Pezizomycotina</taxon>
        <taxon>Eurotiomycetes</taxon>
        <taxon>Eurotiomycetidae</taxon>
        <taxon>Eurotiales</taxon>
        <taxon>Aspergillaceae</taxon>
        <taxon>Aspergillus</taxon>
        <taxon>Aspergillus subgen. Circumdati</taxon>
    </lineage>
</organism>
<evidence type="ECO:0000313" key="1">
    <source>
        <dbReference type="EMBL" id="THC99796.1"/>
    </source>
</evidence>
<gene>
    <name evidence="1" type="ORF">EYZ11_000726</name>
</gene>
<dbReference type="STRING" id="1220188.A0A4S3JWE9"/>
<comment type="caution">
    <text evidence="1">The sequence shown here is derived from an EMBL/GenBank/DDBJ whole genome shotgun (WGS) entry which is preliminary data.</text>
</comment>
<keyword evidence="2" id="KW-1185">Reference proteome</keyword>
<dbReference type="Proteomes" id="UP000308092">
    <property type="component" value="Unassembled WGS sequence"/>
</dbReference>
<proteinExistence type="predicted"/>
<reference evidence="1 2" key="1">
    <citation type="submission" date="2019-03" db="EMBL/GenBank/DDBJ databases">
        <title>The genome sequence of a newly discovered highly antifungal drug resistant Aspergillus species, Aspergillus tanneri NIH 1004.</title>
        <authorList>
            <person name="Mounaud S."/>
            <person name="Singh I."/>
            <person name="Joardar V."/>
            <person name="Pakala S."/>
            <person name="Pakala S."/>
            <person name="Venepally P."/>
            <person name="Hoover J."/>
            <person name="Nierman W."/>
            <person name="Chung J."/>
            <person name="Losada L."/>
        </authorList>
    </citation>
    <scope>NUCLEOTIDE SEQUENCE [LARGE SCALE GENOMIC DNA]</scope>
    <source>
        <strain evidence="1 2">NIH1004</strain>
    </source>
</reference>
<dbReference type="EMBL" id="SOSA01000011">
    <property type="protein sequence ID" value="THC99796.1"/>
    <property type="molecule type" value="Genomic_DNA"/>
</dbReference>
<evidence type="ECO:0000313" key="2">
    <source>
        <dbReference type="Proteomes" id="UP000308092"/>
    </source>
</evidence>
<dbReference type="AlphaFoldDB" id="A0A4S3JWE9"/>
<protein>
    <recommendedName>
        <fullName evidence="3">Transcription factor domain-containing protein</fullName>
    </recommendedName>
</protein>
<accession>A0A4S3JWE9</accession>